<evidence type="ECO:0000256" key="3">
    <source>
        <dbReference type="ARBA" id="ARBA00022989"/>
    </source>
</evidence>
<feature type="transmembrane region" description="Helical" evidence="6">
    <location>
        <begin position="183"/>
        <end position="201"/>
    </location>
</feature>
<dbReference type="AlphaFoldDB" id="A0A1S3J1M5"/>
<feature type="region of interest" description="Disordered" evidence="5">
    <location>
        <begin position="538"/>
        <end position="563"/>
    </location>
</feature>
<feature type="compositionally biased region" description="Polar residues" evidence="5">
    <location>
        <begin position="538"/>
        <end position="558"/>
    </location>
</feature>
<evidence type="ECO:0000313" key="7">
    <source>
        <dbReference type="Proteomes" id="UP000085678"/>
    </source>
</evidence>
<dbReference type="RefSeq" id="XP_013404325.1">
    <property type="nucleotide sequence ID" value="XM_013548871.1"/>
</dbReference>
<dbReference type="Pfam" id="PF03619">
    <property type="entry name" value="Solute_trans_a"/>
    <property type="match status" value="2"/>
</dbReference>
<keyword evidence="3 6" id="KW-1133">Transmembrane helix</keyword>
<dbReference type="KEGG" id="lak:106169413"/>
<keyword evidence="4 6" id="KW-0472">Membrane</keyword>
<sequence>MDWRPEWTGGWRNWIRPLVMSIYFLVLVIALPLCVWELQKNGVQLHLQAWFVGGLFVMMAIPISLWGILQHLVNYTQPFLQRYIIRILWMVPIYALNAWFALRFPDEAIYLDTLRECYEAYVIYNFFAYLMSFLRSEFSRLEHHLELKQSSVKHIIPFCCLPSWESGEKFLTHCKHGALQYTVIRPITTIIALICALAGVYDEGHFSFKNAWTYIVVINNVSQIWAMYCLVLFYHVMKEELKPLKPISKFLCVKFVVFFSFWQAVLIAILEAAGVITQDNTWQMYTTKTVATSIQDFCICIEMFIAAVAHYYSFPHGPFVNTAAEPVPCCVSFMNMFNVSDLRDDVVEHVRHVDQQAVLIAILEAAGVITQDNTWQMYTTKTVATSIQDFCICIEMFIAAVAHYYSFPHGPFVNTAAEPVPCCVSFMNMFNVSDLRDDVVEHVRHVGKTVKGTIRPGHARKTSELTPLLSSDTDDGHSYLGDSSATASDLHDSYQKSGTTASLNNYVNFGESVDSRQLKYQNFSEGHVVRTTSDPIVETQQDDSGTSPQQDHVLSSSTDETRPACDLLETNTALHSDLRDIVSGVLSSEDDSRHTETTENNLINLEANSDNVNAVTRTDIAVNDVNIEAGKDEEETSPIV</sequence>
<dbReference type="InParanoid" id="A0A1S3J1M5"/>
<dbReference type="GeneID" id="106169413"/>
<evidence type="ECO:0000313" key="8">
    <source>
        <dbReference type="RefSeq" id="XP_013404325.1"/>
    </source>
</evidence>
<keyword evidence="7" id="KW-1185">Reference proteome</keyword>
<feature type="transmembrane region" description="Helical" evidence="6">
    <location>
        <begin position="255"/>
        <end position="276"/>
    </location>
</feature>
<evidence type="ECO:0000256" key="1">
    <source>
        <dbReference type="ARBA" id="ARBA00004141"/>
    </source>
</evidence>
<name>A0A1S3J1M5_LINAN</name>
<dbReference type="SMART" id="SM01417">
    <property type="entry name" value="Solute_trans_a"/>
    <property type="match status" value="1"/>
</dbReference>
<feature type="region of interest" description="Disordered" evidence="5">
    <location>
        <begin position="454"/>
        <end position="477"/>
    </location>
</feature>
<feature type="transmembrane region" description="Helical" evidence="6">
    <location>
        <begin position="213"/>
        <end position="234"/>
    </location>
</feature>
<proteinExistence type="predicted"/>
<dbReference type="OrthoDB" id="5348404at2759"/>
<dbReference type="PANTHER" id="PTHR23423">
    <property type="entry name" value="ORGANIC SOLUTE TRANSPORTER-RELATED"/>
    <property type="match status" value="1"/>
</dbReference>
<evidence type="ECO:0000256" key="6">
    <source>
        <dbReference type="SAM" id="Phobius"/>
    </source>
</evidence>
<dbReference type="FunCoup" id="A0A1S3J1M5">
    <property type="interactions" value="1283"/>
</dbReference>
<dbReference type="Proteomes" id="UP000085678">
    <property type="component" value="Unplaced"/>
</dbReference>
<comment type="subcellular location">
    <subcellularLocation>
        <location evidence="1">Membrane</location>
        <topology evidence="1">Multi-pass membrane protein</topology>
    </subcellularLocation>
</comment>
<feature type="transmembrane region" description="Helical" evidence="6">
    <location>
        <begin position="83"/>
        <end position="102"/>
    </location>
</feature>
<evidence type="ECO:0000256" key="4">
    <source>
        <dbReference type="ARBA" id="ARBA00023136"/>
    </source>
</evidence>
<protein>
    <submittedName>
        <fullName evidence="8">Transmembrane protein 184C-like</fullName>
    </submittedName>
</protein>
<accession>A0A1S3J1M5</accession>
<evidence type="ECO:0000256" key="2">
    <source>
        <dbReference type="ARBA" id="ARBA00022692"/>
    </source>
</evidence>
<evidence type="ECO:0000256" key="5">
    <source>
        <dbReference type="SAM" id="MobiDB-lite"/>
    </source>
</evidence>
<reference evidence="8" key="1">
    <citation type="submission" date="2025-08" db="UniProtKB">
        <authorList>
            <consortium name="RefSeq"/>
        </authorList>
    </citation>
    <scope>IDENTIFICATION</scope>
    <source>
        <tissue evidence="8">Gonads</tissue>
    </source>
</reference>
<feature type="transmembrane region" description="Helical" evidence="6">
    <location>
        <begin position="50"/>
        <end position="71"/>
    </location>
</feature>
<gene>
    <name evidence="8" type="primary">LOC106169413</name>
</gene>
<keyword evidence="2 6" id="KW-0812">Transmembrane</keyword>
<dbReference type="InterPro" id="IPR005178">
    <property type="entry name" value="Ostalpha/TMEM184C"/>
</dbReference>
<feature type="transmembrane region" description="Helical" evidence="6">
    <location>
        <begin position="20"/>
        <end position="38"/>
    </location>
</feature>
<dbReference type="STRING" id="7574.A0A1S3J1M5"/>
<dbReference type="GO" id="GO:0016020">
    <property type="term" value="C:membrane"/>
    <property type="evidence" value="ECO:0007669"/>
    <property type="project" value="UniProtKB-SubCell"/>
</dbReference>
<organism evidence="7 8">
    <name type="scientific">Lingula anatina</name>
    <name type="common">Brachiopod</name>
    <name type="synonym">Lingula unguis</name>
    <dbReference type="NCBI Taxonomy" id="7574"/>
    <lineage>
        <taxon>Eukaryota</taxon>
        <taxon>Metazoa</taxon>
        <taxon>Spiralia</taxon>
        <taxon>Lophotrochozoa</taxon>
        <taxon>Brachiopoda</taxon>
        <taxon>Linguliformea</taxon>
        <taxon>Lingulata</taxon>
        <taxon>Lingulida</taxon>
        <taxon>Linguloidea</taxon>
        <taxon>Lingulidae</taxon>
        <taxon>Lingula</taxon>
    </lineage>
</organism>